<keyword evidence="2" id="KW-1185">Reference proteome</keyword>
<gene>
    <name evidence="1" type="ORF">SAMN05216261_1785</name>
</gene>
<accession>A0A1M6DWJ2</accession>
<protein>
    <submittedName>
        <fullName evidence="1">Uncharacterized protein</fullName>
    </submittedName>
</protein>
<dbReference type="OrthoDB" id="1236981at2"/>
<dbReference type="AlphaFoldDB" id="A0A1M6DWJ2"/>
<sequence>MKTKPTRKNAVWSAFFYLLLFGIPFSGFSQCPTVTNSSPPPICDASGFTFNDLNAYATDGGNGIVWYDTPSGGSPFNPNQLVQEGIYYADDNTGTCGVRPTLTIDFTVNASGQNLDQIYCSNENATVQTYIDDVLQGSIPPSGSVEIYYDLALTSLANPTDLIPVGASNFYVVFVDSGSCKSQLELAQLGVFSSPTDPTPADPQAFCSDTNPTVGDLDPGTTNPNHSWYANVDGNGDPILPALSALTPLVDGNTYYVQINDAFCESNAIAVEVNIDIPVDPGTPGNLEYCNDSLPAADFDLFDELGGTPDTTGTWTGPLTTTNGHNGTVNISSLTTPDTYTFTYTVPSLGVCPDGVATVTITVYETLSSGTPSALNPASYCVADLPPAFDLFSLLDNEDPNGLWTQGTTSSDPAVTSPIDLTAFTPGTYNFTYTQNLAPNPCPEESTTVQVIVLQDPHAGNAINAVFCENDLMANSPYDLFDALDNTQDNNSGTWTDASNTVISNPIDITGFNLAGSPYLFNYTIDNGTCTDTEQISITIEDAPESGTPVASFPDYCEGSAPSSFDLFDLL</sequence>
<dbReference type="Proteomes" id="UP000184396">
    <property type="component" value="Unassembled WGS sequence"/>
</dbReference>
<proteinExistence type="predicted"/>
<name>A0A1M6DWJ2_9FLAO</name>
<evidence type="ECO:0000313" key="1">
    <source>
        <dbReference type="EMBL" id="SHI77499.1"/>
    </source>
</evidence>
<dbReference type="RefSeq" id="WP_143148100.1">
    <property type="nucleotide sequence ID" value="NZ_FQYK01000003.1"/>
</dbReference>
<feature type="non-terminal residue" evidence="1">
    <location>
        <position position="571"/>
    </location>
</feature>
<dbReference type="eggNOG" id="COG4932">
    <property type="taxonomic scope" value="Bacteria"/>
</dbReference>
<evidence type="ECO:0000313" key="2">
    <source>
        <dbReference type="Proteomes" id="UP000184396"/>
    </source>
</evidence>
<dbReference type="STRING" id="1178825.SAMN05216261_1785"/>
<organism evidence="1 2">
    <name type="scientific">Algibacter luteus</name>
    <dbReference type="NCBI Taxonomy" id="1178825"/>
    <lineage>
        <taxon>Bacteria</taxon>
        <taxon>Pseudomonadati</taxon>
        <taxon>Bacteroidota</taxon>
        <taxon>Flavobacteriia</taxon>
        <taxon>Flavobacteriales</taxon>
        <taxon>Flavobacteriaceae</taxon>
        <taxon>Algibacter</taxon>
    </lineage>
</organism>
<reference evidence="1 2" key="1">
    <citation type="submission" date="2016-11" db="EMBL/GenBank/DDBJ databases">
        <authorList>
            <person name="Jaros S."/>
            <person name="Januszkiewicz K."/>
            <person name="Wedrychowicz H."/>
        </authorList>
    </citation>
    <scope>NUCLEOTIDE SEQUENCE [LARGE SCALE GENOMIC DNA]</scope>
    <source>
        <strain evidence="1 2">CGMCC 1.12213</strain>
    </source>
</reference>
<dbReference type="EMBL" id="FQYK01000003">
    <property type="protein sequence ID" value="SHI77499.1"/>
    <property type="molecule type" value="Genomic_DNA"/>
</dbReference>